<evidence type="ECO:0000256" key="2">
    <source>
        <dbReference type="ARBA" id="ARBA00023002"/>
    </source>
</evidence>
<accession>A0ABV3Y592</accession>
<dbReference type="InterPro" id="IPR001670">
    <property type="entry name" value="ADH_Fe/GldA"/>
</dbReference>
<dbReference type="SUPFAM" id="SSF56796">
    <property type="entry name" value="Dehydroquinate synthase-like"/>
    <property type="match status" value="1"/>
</dbReference>
<feature type="domain" description="Alcohol dehydrogenase iron-type/glycerol dehydrogenase GldA" evidence="4">
    <location>
        <begin position="38"/>
        <end position="204"/>
    </location>
</feature>
<dbReference type="GO" id="GO:0004022">
    <property type="term" value="F:alcohol dehydrogenase (NAD+) activity"/>
    <property type="evidence" value="ECO:0007669"/>
    <property type="project" value="UniProtKB-EC"/>
</dbReference>
<evidence type="ECO:0000259" key="5">
    <source>
        <dbReference type="Pfam" id="PF25137"/>
    </source>
</evidence>
<name>A0ABV3Y592_9ACTN</name>
<evidence type="ECO:0000256" key="3">
    <source>
        <dbReference type="ARBA" id="ARBA00023027"/>
    </source>
</evidence>
<dbReference type="InterPro" id="IPR039697">
    <property type="entry name" value="Alcohol_dehydrogenase_Fe"/>
</dbReference>
<dbReference type="PANTHER" id="PTHR11496">
    <property type="entry name" value="ALCOHOL DEHYDROGENASE"/>
    <property type="match status" value="1"/>
</dbReference>
<evidence type="ECO:0000256" key="1">
    <source>
        <dbReference type="ARBA" id="ARBA00007358"/>
    </source>
</evidence>
<dbReference type="Proteomes" id="UP001560267">
    <property type="component" value="Unassembled WGS sequence"/>
</dbReference>
<feature type="domain" description="Fe-containing alcohol dehydrogenase-like C-terminal" evidence="5">
    <location>
        <begin position="216"/>
        <end position="409"/>
    </location>
</feature>
<evidence type="ECO:0000259" key="4">
    <source>
        <dbReference type="Pfam" id="PF00465"/>
    </source>
</evidence>
<dbReference type="Gene3D" id="3.40.50.1970">
    <property type="match status" value="1"/>
</dbReference>
<dbReference type="Pfam" id="PF25137">
    <property type="entry name" value="ADH_Fe_C"/>
    <property type="match status" value="1"/>
</dbReference>
<dbReference type="InterPro" id="IPR018211">
    <property type="entry name" value="ADH_Fe_CS"/>
</dbReference>
<dbReference type="Pfam" id="PF00465">
    <property type="entry name" value="Fe-ADH"/>
    <property type="match status" value="1"/>
</dbReference>
<organism evidence="6 7">
    <name type="scientific">Ferrimicrobium acidiphilum</name>
    <dbReference type="NCBI Taxonomy" id="121039"/>
    <lineage>
        <taxon>Bacteria</taxon>
        <taxon>Bacillati</taxon>
        <taxon>Actinomycetota</taxon>
        <taxon>Acidimicrobiia</taxon>
        <taxon>Acidimicrobiales</taxon>
        <taxon>Acidimicrobiaceae</taxon>
        <taxon>Ferrimicrobium</taxon>
    </lineage>
</organism>
<dbReference type="Gene3D" id="1.20.1090.10">
    <property type="entry name" value="Dehydroquinate synthase-like - alpha domain"/>
    <property type="match status" value="1"/>
</dbReference>
<keyword evidence="3" id="KW-0520">NAD</keyword>
<keyword evidence="2 6" id="KW-0560">Oxidoreductase</keyword>
<gene>
    <name evidence="6" type="ORF">AB6A68_12995</name>
</gene>
<reference evidence="6 7" key="1">
    <citation type="submission" date="2024-07" db="EMBL/GenBank/DDBJ databases">
        <title>Draft Genome Sequence of Ferrimicrobium acidiphilum Strain YE2023, Isolated from a Pulp of Bioleach Reactor.</title>
        <authorList>
            <person name="Elkina Y.A."/>
            <person name="Bulaeva A.G."/>
            <person name="Beletsky A.V."/>
            <person name="Mardanov A.V."/>
        </authorList>
    </citation>
    <scope>NUCLEOTIDE SEQUENCE [LARGE SCALE GENOMIC DNA]</scope>
    <source>
        <strain evidence="6 7">YE2023</strain>
    </source>
</reference>
<comment type="similarity">
    <text evidence="1">Belongs to the iron-containing alcohol dehydrogenase family.</text>
</comment>
<evidence type="ECO:0000313" key="7">
    <source>
        <dbReference type="Proteomes" id="UP001560267"/>
    </source>
</evidence>
<proteinExistence type="inferred from homology"/>
<sequence>MTRSFTVMPVTDPIDRVSADVAARVHPRQRMLKYLLPEVIFGIGSLSEVGNALERTGALRPLLVTDPGIEAAGWVDRTLAYIGHCGFEVAVWDGVSSNPKDIEIERGFERFRELGCDAVVAVGGGSPIDAAKAIAVLSTNGGSIIDYEGVGRIGSPVPPMVVLPTTAGTGADVSQFCVVTDTARRLKLTIGGRVLVPDVSITDPYLLTTMPLEIGAYTGIDTLVHAIEAYVSKGASFLSDSHALWAVRNIVKYLPITLDRPDDLAAREGTARASLQAGIAFSNALLGATHAISHQIGGWLDLHHGLVNAILLPHVIRFNGETHPRRYLDIAEVLGIETDLVNPRYTVEALADRVRQIAADAGIPSDLSSIGVVKEDIPMFAENALHDAYITANPRPLTVEDVYEICVAAL</sequence>
<keyword evidence="7" id="KW-1185">Reference proteome</keyword>
<comment type="caution">
    <text evidence="6">The sequence shown here is derived from an EMBL/GenBank/DDBJ whole genome shotgun (WGS) entry which is preliminary data.</text>
</comment>
<dbReference type="PANTHER" id="PTHR11496:SF102">
    <property type="entry name" value="ALCOHOL DEHYDROGENASE 4"/>
    <property type="match status" value="1"/>
</dbReference>
<dbReference type="PROSITE" id="PS00913">
    <property type="entry name" value="ADH_IRON_1"/>
    <property type="match status" value="1"/>
</dbReference>
<protein>
    <submittedName>
        <fullName evidence="6">Iron-containing alcohol dehydrogenase</fullName>
        <ecNumber evidence="6">1.1.1.1</ecNumber>
    </submittedName>
</protein>
<dbReference type="EMBL" id="JBFSHR010000078">
    <property type="protein sequence ID" value="MEX6430742.1"/>
    <property type="molecule type" value="Genomic_DNA"/>
</dbReference>
<dbReference type="InterPro" id="IPR056798">
    <property type="entry name" value="ADH_Fe_C"/>
</dbReference>
<dbReference type="RefSeq" id="WP_298343499.1">
    <property type="nucleotide sequence ID" value="NZ_JBFSHR010000078.1"/>
</dbReference>
<evidence type="ECO:0000313" key="6">
    <source>
        <dbReference type="EMBL" id="MEX6430742.1"/>
    </source>
</evidence>
<dbReference type="EC" id="1.1.1.1" evidence="6"/>